<organism evidence="2 3">
    <name type="scientific">Pseudoalteromonas holothuriae</name>
    <dbReference type="NCBI Taxonomy" id="2963714"/>
    <lineage>
        <taxon>Bacteria</taxon>
        <taxon>Pseudomonadati</taxon>
        <taxon>Pseudomonadota</taxon>
        <taxon>Gammaproteobacteria</taxon>
        <taxon>Alteromonadales</taxon>
        <taxon>Pseudoalteromonadaceae</taxon>
        <taxon>Pseudoalteromonas</taxon>
    </lineage>
</organism>
<proteinExistence type="predicted"/>
<dbReference type="RefSeq" id="WP_261592744.1">
    <property type="nucleotide sequence ID" value="NZ_CAMAPD010000006.1"/>
</dbReference>
<sequence length="1123" mass="117702">MPFMRWFSMLMLGLLLTACGGGGSIEKTTNNGDGTPATESDITLTVVVADDGGNALNEGNPIKQGAVGTVTATLLQDGEPVANKLVQFQLNQSGRLSPESGVSATNSEGIATLSIESGETKGWGEVVASYTVSEGSVVTSTAVFYSLGDETNANGDITFTIAVADSEGNAFDETYPIEQGRSGIATATLSQDGKPLTDKLIQFQLNHSGRLSPESGTGATNAQGVATITIDSGENRGWGEVTASYTQSEGNVATSKTVFYSSGDEADAEDDSTKLNIKVLANCPSGWESERDNVSLDTLSSACTETNRIDAITEVDVLVGASSTKSGQGIAGVLINLAADIGTILSGEKSVSDNFGFALFKYRPPLQGGAGQLTATFNDVSTSFAFTSGAEDLALTIDNGLKKDTQGNDIALGAGETTLLTVEIRDQNGSYVTTPLDVAFSSGCAEGEKAEVDANATSVGGIAYSTYKNLGCDIATGDTVSVTISKGGNSVSEQVVIPVSPAKPQSIEFLDASESLLALKGTGGPQRKESSELSFKLINSLSGGAANQRIDFRLRAKHSDATLVPDSVRTDSQGEAKVIVSSGNVSSSFVVQACFIPADLIPTNSNDEVTCWQERFDACDVISNKPDGCPVGSIKLVPQDEAIMSVSSRLSVTSGLPVNSTMSLSVGTVNTETLNVSNVEIPVQVNVADRYGNFVHDGTKVFISAEGGAVGTVDGTQFNAELECETTDGRCSATWVSQNIIPFVTNKPSSDPRSSIDCELPNQVNCSTNYWGNAVDSYNPKKLYAAKRSYLIGQGTSNPSHEQIINVGNTQINESVLESTRNCNLYGEQSAPCINGILNAANDDQGVPLAGRATLIAITDGEENFNDVNGNGLFDENEFSLVYDVPEAFRDDNEDGVYGGTNCLPDSVTNPCSPLNSDAGHFEKLWDGNSDGAFTDRDRKYNGLSCTVEQQAANQCSKSIIDVFDSAEIIMSGSVPVYRFSVPIGSDLSDNLKVPSACSDVIVNDITALDLEPSDTADYCDVTGIDFGNTTIDKVEVILFFSDVNNNPLPQGTEISISTDNGLYSGPTDLTVSQSMDTKASKIAFIIGREIEANQKKQGQISIVFTTPAGVITTATLGVVDAG</sequence>
<feature type="chain" id="PRO_5046968688" description="Big-1 domain-containing protein" evidence="1">
    <location>
        <begin position="21"/>
        <end position="1123"/>
    </location>
</feature>
<keyword evidence="1" id="KW-0732">Signal</keyword>
<evidence type="ECO:0000256" key="1">
    <source>
        <dbReference type="SAM" id="SignalP"/>
    </source>
</evidence>
<evidence type="ECO:0008006" key="4">
    <source>
        <dbReference type="Google" id="ProtNLM"/>
    </source>
</evidence>
<dbReference type="Proteomes" id="UP001152485">
    <property type="component" value="Unassembled WGS sequence"/>
</dbReference>
<accession>A0ABM9GIH7</accession>
<gene>
    <name evidence="2" type="ORF">PSECIP111951_01579</name>
</gene>
<dbReference type="InterPro" id="IPR008964">
    <property type="entry name" value="Invasin/intimin_cell_adhesion"/>
</dbReference>
<dbReference type="InterPro" id="IPR013783">
    <property type="entry name" value="Ig-like_fold"/>
</dbReference>
<feature type="signal peptide" evidence="1">
    <location>
        <begin position="1"/>
        <end position="20"/>
    </location>
</feature>
<evidence type="ECO:0000313" key="2">
    <source>
        <dbReference type="EMBL" id="CAH9057031.1"/>
    </source>
</evidence>
<dbReference type="EMBL" id="CAMAPD010000006">
    <property type="protein sequence ID" value="CAH9057031.1"/>
    <property type="molecule type" value="Genomic_DNA"/>
</dbReference>
<comment type="caution">
    <text evidence="2">The sequence shown here is derived from an EMBL/GenBank/DDBJ whole genome shotgun (WGS) entry which is preliminary data.</text>
</comment>
<dbReference type="PROSITE" id="PS51257">
    <property type="entry name" value="PROKAR_LIPOPROTEIN"/>
    <property type="match status" value="1"/>
</dbReference>
<name>A0ABM9GIH7_9GAMM</name>
<reference evidence="2 3" key="1">
    <citation type="submission" date="2022-07" db="EMBL/GenBank/DDBJ databases">
        <authorList>
            <person name="Criscuolo A."/>
        </authorList>
    </citation>
    <scope>NUCLEOTIDE SEQUENCE [LARGE SCALE GENOMIC DNA]</scope>
    <source>
        <strain evidence="3">CIP 111951</strain>
    </source>
</reference>
<evidence type="ECO:0000313" key="3">
    <source>
        <dbReference type="Proteomes" id="UP001152485"/>
    </source>
</evidence>
<protein>
    <recommendedName>
        <fullName evidence="4">Big-1 domain-containing protein</fullName>
    </recommendedName>
</protein>
<dbReference type="SUPFAM" id="SSF49373">
    <property type="entry name" value="Invasin/intimin cell-adhesion fragments"/>
    <property type="match status" value="2"/>
</dbReference>
<dbReference type="Gene3D" id="2.60.40.10">
    <property type="entry name" value="Immunoglobulins"/>
    <property type="match status" value="2"/>
</dbReference>